<dbReference type="InterPro" id="IPR010035">
    <property type="entry name" value="Thi_S"/>
</dbReference>
<organism evidence="1 2">
    <name type="scientific">Kribbella caucasensis</name>
    <dbReference type="NCBI Taxonomy" id="2512215"/>
    <lineage>
        <taxon>Bacteria</taxon>
        <taxon>Bacillati</taxon>
        <taxon>Actinomycetota</taxon>
        <taxon>Actinomycetes</taxon>
        <taxon>Propionibacteriales</taxon>
        <taxon>Kribbellaceae</taxon>
        <taxon>Kribbella</taxon>
    </lineage>
</organism>
<keyword evidence="2" id="KW-1185">Reference proteome</keyword>
<dbReference type="Gene3D" id="3.10.20.30">
    <property type="match status" value="1"/>
</dbReference>
<protein>
    <submittedName>
        <fullName evidence="1">Sulfur carrier protein</fullName>
    </submittedName>
</protein>
<dbReference type="InterPro" id="IPR012675">
    <property type="entry name" value="Beta-grasp_dom_sf"/>
</dbReference>
<evidence type="ECO:0000313" key="1">
    <source>
        <dbReference type="EMBL" id="TDO49795.1"/>
    </source>
</evidence>
<dbReference type="Pfam" id="PF02597">
    <property type="entry name" value="ThiS"/>
    <property type="match status" value="1"/>
</dbReference>
<reference evidence="1 2" key="1">
    <citation type="submission" date="2019-03" db="EMBL/GenBank/DDBJ databases">
        <title>Genomic Encyclopedia of Type Strains, Phase III (KMG-III): the genomes of soil and plant-associated and newly described type strains.</title>
        <authorList>
            <person name="Whitman W."/>
        </authorList>
    </citation>
    <scope>NUCLEOTIDE SEQUENCE [LARGE SCALE GENOMIC DNA]</scope>
    <source>
        <strain evidence="1 2">VKM Ac-2527</strain>
    </source>
</reference>
<dbReference type="AlphaFoldDB" id="A0A4R6KL17"/>
<dbReference type="OrthoDB" id="163636at2"/>
<name>A0A4R6KL17_9ACTN</name>
<dbReference type="NCBIfam" id="TIGR01683">
    <property type="entry name" value="thiS"/>
    <property type="match status" value="1"/>
</dbReference>
<proteinExistence type="predicted"/>
<sequence length="66" mass="6873">MNVLVNGHAEQLEAGTTVADVVDRWARSPIGVAVAVNEAVVTRAEWTGTALTEGDRVEILTAVQGG</sequence>
<dbReference type="InterPro" id="IPR016155">
    <property type="entry name" value="Mopterin_synth/thiamin_S_b"/>
</dbReference>
<dbReference type="EMBL" id="SNWQ01000005">
    <property type="protein sequence ID" value="TDO49795.1"/>
    <property type="molecule type" value="Genomic_DNA"/>
</dbReference>
<accession>A0A4R6KL17</accession>
<dbReference type="SUPFAM" id="SSF54285">
    <property type="entry name" value="MoaD/ThiS"/>
    <property type="match status" value="1"/>
</dbReference>
<dbReference type="InterPro" id="IPR003749">
    <property type="entry name" value="ThiS/MoaD-like"/>
</dbReference>
<dbReference type="PANTHER" id="PTHR34472:SF1">
    <property type="entry name" value="SULFUR CARRIER PROTEIN THIS"/>
    <property type="match status" value="1"/>
</dbReference>
<evidence type="ECO:0000313" key="2">
    <source>
        <dbReference type="Proteomes" id="UP000295388"/>
    </source>
</evidence>
<dbReference type="PANTHER" id="PTHR34472">
    <property type="entry name" value="SULFUR CARRIER PROTEIN THIS"/>
    <property type="match status" value="1"/>
</dbReference>
<dbReference type="Proteomes" id="UP000295388">
    <property type="component" value="Unassembled WGS sequence"/>
</dbReference>
<gene>
    <name evidence="1" type="ORF">EV643_10522</name>
</gene>
<comment type="caution">
    <text evidence="1">The sequence shown here is derived from an EMBL/GenBank/DDBJ whole genome shotgun (WGS) entry which is preliminary data.</text>
</comment>